<dbReference type="AlphaFoldDB" id="A0A0F9LAY0"/>
<feature type="domain" description="PRTase-CE" evidence="1">
    <location>
        <begin position="38"/>
        <end position="302"/>
    </location>
</feature>
<name>A0A0F9LAY0_9ZZZZ</name>
<evidence type="ECO:0000259" key="1">
    <source>
        <dbReference type="Pfam" id="PF24390"/>
    </source>
</evidence>
<proteinExistence type="predicted"/>
<dbReference type="EMBL" id="LAZR01007555">
    <property type="protein sequence ID" value="KKM84511.1"/>
    <property type="molecule type" value="Genomic_DNA"/>
</dbReference>
<gene>
    <name evidence="2" type="ORF">LCGC14_1298390</name>
</gene>
<dbReference type="InterPro" id="IPR056920">
    <property type="entry name" value="PRTase-CE"/>
</dbReference>
<comment type="caution">
    <text evidence="2">The sequence shown here is derived from an EMBL/GenBank/DDBJ whole genome shotgun (WGS) entry which is preliminary data.</text>
</comment>
<organism evidence="2">
    <name type="scientific">marine sediment metagenome</name>
    <dbReference type="NCBI Taxonomy" id="412755"/>
    <lineage>
        <taxon>unclassified sequences</taxon>
        <taxon>metagenomes</taxon>
        <taxon>ecological metagenomes</taxon>
    </lineage>
</organism>
<accession>A0A0F9LAY0</accession>
<sequence length="305" mass="35778">MSFKPPIGWNQYYKSVISKTRLLIKKGIWEEIDELNLNRWLTNFKTDESKYLSACMLDALTYRSQKMCHSMMRKILSETIPNYCRSIGIENFQTLSEWKSSIKDGNQLVRFTPVSISDGRVKSSSVVIRHFIEANDIPQRCVQQTENLERAIENGTELIVFLDDFAGSGHQFNKFMKQKKLNEFESRVKFLYTPLAAHKTAIDRIESKHPNVKVLPVEILDEQHEFFNECLDGFFRGDQTNTVHDAKEYYEDYCSEIFDNTKYLFGMSSQCLTYSFFLSCPNNNLKALYHEQAPEWKRLLFRGRN</sequence>
<reference evidence="2" key="1">
    <citation type="journal article" date="2015" name="Nature">
        <title>Complex archaea that bridge the gap between prokaryotes and eukaryotes.</title>
        <authorList>
            <person name="Spang A."/>
            <person name="Saw J.H."/>
            <person name="Jorgensen S.L."/>
            <person name="Zaremba-Niedzwiedzka K."/>
            <person name="Martijn J."/>
            <person name="Lind A.E."/>
            <person name="van Eijk R."/>
            <person name="Schleper C."/>
            <person name="Guy L."/>
            <person name="Ettema T.J."/>
        </authorList>
    </citation>
    <scope>NUCLEOTIDE SEQUENCE</scope>
</reference>
<protein>
    <recommendedName>
        <fullName evidence="1">PRTase-CE domain-containing protein</fullName>
    </recommendedName>
</protein>
<evidence type="ECO:0000313" key="2">
    <source>
        <dbReference type="EMBL" id="KKM84511.1"/>
    </source>
</evidence>
<dbReference type="Pfam" id="PF24390">
    <property type="entry name" value="PRTase-CE"/>
    <property type="match status" value="1"/>
</dbReference>